<dbReference type="InterPro" id="IPR036514">
    <property type="entry name" value="SGNH_hydro_sf"/>
</dbReference>
<keyword evidence="4" id="KW-1185">Reference proteome</keyword>
<keyword evidence="3" id="KW-0378">Hydrolase</keyword>
<dbReference type="PANTHER" id="PTHR37981:SF1">
    <property type="entry name" value="SGNH HYDROLASE-TYPE ESTERASE DOMAIN-CONTAINING PROTEIN"/>
    <property type="match status" value="1"/>
</dbReference>
<evidence type="ECO:0000313" key="3">
    <source>
        <dbReference type="EMBL" id="KAF2489166.1"/>
    </source>
</evidence>
<accession>A0A6A6QAZ4</accession>
<dbReference type="Pfam" id="PF13472">
    <property type="entry name" value="Lipase_GDSL_2"/>
    <property type="match status" value="1"/>
</dbReference>
<keyword evidence="1" id="KW-0732">Signal</keyword>
<feature type="chain" id="PRO_5025578603" evidence="1">
    <location>
        <begin position="20"/>
        <end position="622"/>
    </location>
</feature>
<dbReference type="AlphaFoldDB" id="A0A6A6QAZ4"/>
<feature type="signal peptide" evidence="1">
    <location>
        <begin position="1"/>
        <end position="19"/>
    </location>
</feature>
<dbReference type="GO" id="GO:0006629">
    <property type="term" value="P:lipid metabolic process"/>
    <property type="evidence" value="ECO:0007669"/>
    <property type="project" value="TreeGrafter"/>
</dbReference>
<dbReference type="EMBL" id="MU004199">
    <property type="protein sequence ID" value="KAF2489166.1"/>
    <property type="molecule type" value="Genomic_DNA"/>
</dbReference>
<dbReference type="InterPro" id="IPR037460">
    <property type="entry name" value="SEST-like"/>
</dbReference>
<proteinExistence type="predicted"/>
<dbReference type="InterPro" id="IPR013830">
    <property type="entry name" value="SGNH_hydro"/>
</dbReference>
<dbReference type="SUPFAM" id="SSF52266">
    <property type="entry name" value="SGNH hydrolase"/>
    <property type="match status" value="1"/>
</dbReference>
<dbReference type="CDD" id="cd01823">
    <property type="entry name" value="SEST_like"/>
    <property type="match status" value="1"/>
</dbReference>
<name>A0A6A6QAZ4_9PEZI</name>
<dbReference type="PANTHER" id="PTHR37981">
    <property type="entry name" value="LIPASE 2"/>
    <property type="match status" value="1"/>
</dbReference>
<dbReference type="OrthoDB" id="21678at2759"/>
<reference evidence="3" key="1">
    <citation type="journal article" date="2020" name="Stud. Mycol.">
        <title>101 Dothideomycetes genomes: a test case for predicting lifestyles and emergence of pathogens.</title>
        <authorList>
            <person name="Haridas S."/>
            <person name="Albert R."/>
            <person name="Binder M."/>
            <person name="Bloem J."/>
            <person name="Labutti K."/>
            <person name="Salamov A."/>
            <person name="Andreopoulos B."/>
            <person name="Baker S."/>
            <person name="Barry K."/>
            <person name="Bills G."/>
            <person name="Bluhm B."/>
            <person name="Cannon C."/>
            <person name="Castanera R."/>
            <person name="Culley D."/>
            <person name="Daum C."/>
            <person name="Ezra D."/>
            <person name="Gonzalez J."/>
            <person name="Henrissat B."/>
            <person name="Kuo A."/>
            <person name="Liang C."/>
            <person name="Lipzen A."/>
            <person name="Lutzoni F."/>
            <person name="Magnuson J."/>
            <person name="Mondo S."/>
            <person name="Nolan M."/>
            <person name="Ohm R."/>
            <person name="Pangilinan J."/>
            <person name="Park H.-J."/>
            <person name="Ramirez L."/>
            <person name="Alfaro M."/>
            <person name="Sun H."/>
            <person name="Tritt A."/>
            <person name="Yoshinaga Y."/>
            <person name="Zwiers L.-H."/>
            <person name="Turgeon B."/>
            <person name="Goodwin S."/>
            <person name="Spatafora J."/>
            <person name="Crous P."/>
            <person name="Grigoriev I."/>
        </authorList>
    </citation>
    <scope>NUCLEOTIDE SEQUENCE</scope>
    <source>
        <strain evidence="3">CBS 269.34</strain>
    </source>
</reference>
<protein>
    <submittedName>
        <fullName evidence="3">SGNH hydrolase</fullName>
    </submittedName>
</protein>
<dbReference type="Gene3D" id="3.40.50.1110">
    <property type="entry name" value="SGNH hydrolase"/>
    <property type="match status" value="1"/>
</dbReference>
<dbReference type="Proteomes" id="UP000799750">
    <property type="component" value="Unassembled WGS sequence"/>
</dbReference>
<organism evidence="3 4">
    <name type="scientific">Lophium mytilinum</name>
    <dbReference type="NCBI Taxonomy" id="390894"/>
    <lineage>
        <taxon>Eukaryota</taxon>
        <taxon>Fungi</taxon>
        <taxon>Dikarya</taxon>
        <taxon>Ascomycota</taxon>
        <taxon>Pezizomycotina</taxon>
        <taxon>Dothideomycetes</taxon>
        <taxon>Pleosporomycetidae</taxon>
        <taxon>Mytilinidiales</taxon>
        <taxon>Mytilinidiaceae</taxon>
        <taxon>Lophium</taxon>
    </lineage>
</organism>
<evidence type="ECO:0000256" key="1">
    <source>
        <dbReference type="SAM" id="SignalP"/>
    </source>
</evidence>
<dbReference type="GO" id="GO:0016788">
    <property type="term" value="F:hydrolase activity, acting on ester bonds"/>
    <property type="evidence" value="ECO:0007669"/>
    <property type="project" value="InterPro"/>
</dbReference>
<evidence type="ECO:0000259" key="2">
    <source>
        <dbReference type="Pfam" id="PF13472"/>
    </source>
</evidence>
<sequence length="622" mass="67357">MAILRKASIILPFIASTLAVPLISRQDDGTVNQTDINVVWPISYIALGDSFAAGIGAGHYTDASNAQVKQCKRFDGSYPTQVTSLLTQVEDKNFRFEACSGNVLEDISNQIQDLDKTKAQVITLSISGNDFNFGGVVEKCVYNIAFLDSTKDSECKTALQKSSDLINGDGVWAKYTQQVNNILDNVAIQDKFGYSWSTLVITGYAQFFGEAVDGDKCSNNRFPIRGTAAPVYGNLLRTNVRTQMNALVVAVNQKIQQKILPVNTDKIRFVDIDPLFEGHRFCEKGRTTDPAGGNDPNIWFISFDTTLSETEFAPNDSEEDQMWVAWNKGFESQFGDSDPDFRPGELRIAVNFHPKTQAHSNTALAVQAVVEQWGKDHQHNPSAPPMKCEGTNAGDIPQGIVIPALIEDAEVVSPNSLLAKLRAVLCANNCQIPDDIQPHTGAVATGAGGWCQISIGVQGGSEAYMERDRSISGDDQTQHCWDTTWAIIESCVNNGANEGWQAGVAPLPAFYQAGFRQLNAGTHDTISADFLLEKDLSGFQSVCGDGNGDCEANGCVGTWYICSQGPDVGCGCGYNSRFSTEPQPKSGLACKTDCCKTGPNVNAWWTAEWCAANCGGVADQFC</sequence>
<gene>
    <name evidence="3" type="ORF">BU16DRAFT_567349</name>
</gene>
<evidence type="ECO:0000313" key="4">
    <source>
        <dbReference type="Proteomes" id="UP000799750"/>
    </source>
</evidence>
<feature type="domain" description="SGNH hydrolase-type esterase" evidence="2">
    <location>
        <begin position="46"/>
        <end position="186"/>
    </location>
</feature>